<feature type="repeat" description="TPR" evidence="3">
    <location>
        <begin position="707"/>
        <end position="740"/>
    </location>
</feature>
<feature type="region of interest" description="Disordered" evidence="4">
    <location>
        <begin position="1029"/>
        <end position="1121"/>
    </location>
</feature>
<dbReference type="Gene3D" id="1.25.40.10">
    <property type="entry name" value="Tetratricopeptide repeat domain"/>
    <property type="match status" value="5"/>
</dbReference>
<feature type="repeat" description="TPR" evidence="3">
    <location>
        <begin position="410"/>
        <end position="443"/>
    </location>
</feature>
<dbReference type="Pfam" id="PF13424">
    <property type="entry name" value="TPR_12"/>
    <property type="match status" value="6"/>
</dbReference>
<dbReference type="EMBL" id="GL832957">
    <property type="protein sequence ID" value="EGD78762.1"/>
    <property type="molecule type" value="Genomic_DNA"/>
</dbReference>
<feature type="repeat" description="TPR" evidence="3">
    <location>
        <begin position="452"/>
        <end position="485"/>
    </location>
</feature>
<gene>
    <name evidence="5" type="ORF">PTSG_01739</name>
</gene>
<dbReference type="GeneID" id="16078313"/>
<evidence type="ECO:0008006" key="7">
    <source>
        <dbReference type="Google" id="ProtNLM"/>
    </source>
</evidence>
<dbReference type="OMA" id="CEIHANG"/>
<organism evidence="6">
    <name type="scientific">Salpingoeca rosetta (strain ATCC 50818 / BSB-021)</name>
    <dbReference type="NCBI Taxonomy" id="946362"/>
    <lineage>
        <taxon>Eukaryota</taxon>
        <taxon>Choanoflagellata</taxon>
        <taxon>Craspedida</taxon>
        <taxon>Salpingoecidae</taxon>
        <taxon>Salpingoeca</taxon>
    </lineage>
</organism>
<feature type="repeat" description="TPR" evidence="3">
    <location>
        <begin position="930"/>
        <end position="963"/>
    </location>
</feature>
<accession>F2TYT8</accession>
<sequence>MAHVATPADVPVTADLVDTNNKTTPEINTTGVSAEFLEVFLRDLQSTQGARYYDLTTKDVCDLVVIPRTKANKQAYVDLVKHDNPQYLGKANAFVSHAWKYKIVDVVGTLLEFAKEHPNTFFWFDLFINNQNIAADLPQDWWSTTFKDSIAQIGRVVLVLTPWNDPIPLTRAWCLWEIFCSLSQENVELSIQLPHVQREALKGAVMTNFNAVMDTLVRVQAERAEAWNPKDKEMIFKAIEEGVGFATLNEKVKDQMRVWCLDRVREFVKEMEGSSQRLTMPFGTLCYSAGVIMTNFGKLDEAIELITKGMEIAKAVMGEDSPGVSECQVALGNVYMAKGQFDRAIEYMTQARDARIKLFGGRKHPGVAQALMGLGNISTQSGKPQQAAEYYEQARDIAMATLGPKSPGAADAINNVGIAAQQLAQFDKAIKCFNQALEIKLEAYGEHHPSVADTLNNLGEAYRNSAQLAEALKCYKRALDIKTGTLGAMHSITGDTLSNMGILYTMMQDLPKAVETFERVLAIRLRANGENHIHTGLAYNDLGECYREGGDPISAQKYLEKALEIELRTVGEAHPAVVNTLSNLGLVYGITGDIERAIEYQQRALHLQIRLLGERHPQTADAYTRLANALLTAGRTMEAVDMLTKARNVASDLHGAEHPRTLYITANLGQALNQMGDYKNALELLTKAKDAATKGGTGDGAVVGVAAPIFVALGQVYQAKGNYPEAVEAYARARELWASKFGPESVVTLQAVASLAHVHAEMRDFDETIKLFNVALDGLQKQQKEEQAKLIKKQQLHVQQQLKEHAGSAEAGMGAGTGDAASLGVGGGGVGRDGDSSVAMHIGQTYAALAEAYDEKGDYAVAADMAEKASAMFREVVGPTNKQTLRADAGRALALSQLDSEEEKQKGLALAKEVVSALVATFGENNAETAEAYSTLGRVYRHLGDSAHAIEWCKKAVEQRKQLMGGDSPLVLPLYHMLGKAYESAGDLEAARGQYMLARGIAALKVAERHVLRRKLEEDLTRVRRALGEDVEEEKEEEKEEEAHKGQSRKEKREEHRRERRQHNDEKKEHKREEKERKKREKHEEKERRKAEKQQKKKEKHERKRGEEDTRGRHSKSCTIA</sequence>
<feature type="compositionally biased region" description="Basic and acidic residues" evidence="4">
    <location>
        <begin position="1041"/>
        <end position="1094"/>
    </location>
</feature>
<keyword evidence="2 3" id="KW-0802">TPR repeat</keyword>
<keyword evidence="1" id="KW-0677">Repeat</keyword>
<dbReference type="SMART" id="SM00671">
    <property type="entry name" value="SEL1"/>
    <property type="match status" value="6"/>
</dbReference>
<dbReference type="Pfam" id="PF13181">
    <property type="entry name" value="TPR_8"/>
    <property type="match status" value="1"/>
</dbReference>
<dbReference type="SUPFAM" id="SSF48452">
    <property type="entry name" value="TPR-like"/>
    <property type="match status" value="4"/>
</dbReference>
<evidence type="ECO:0000256" key="2">
    <source>
        <dbReference type="ARBA" id="ARBA00022803"/>
    </source>
</evidence>
<dbReference type="OrthoDB" id="626167at2759"/>
<dbReference type="AlphaFoldDB" id="F2TYT8"/>
<keyword evidence="6" id="KW-1185">Reference proteome</keyword>
<evidence type="ECO:0000313" key="6">
    <source>
        <dbReference type="Proteomes" id="UP000007799"/>
    </source>
</evidence>
<dbReference type="InterPro" id="IPR011990">
    <property type="entry name" value="TPR-like_helical_dom_sf"/>
</dbReference>
<dbReference type="Proteomes" id="UP000007799">
    <property type="component" value="Unassembled WGS sequence"/>
</dbReference>
<protein>
    <recommendedName>
        <fullName evidence="7">Mbre TPR repeat protein</fullName>
    </recommendedName>
</protein>
<dbReference type="PANTHER" id="PTHR45641">
    <property type="entry name" value="TETRATRICOPEPTIDE REPEAT PROTEIN (AFU_ORTHOLOGUE AFUA_6G03870)"/>
    <property type="match status" value="1"/>
</dbReference>
<dbReference type="KEGG" id="sre:PTSG_01739"/>
<feature type="repeat" description="TPR" evidence="3">
    <location>
        <begin position="578"/>
        <end position="611"/>
    </location>
</feature>
<dbReference type="InterPro" id="IPR006597">
    <property type="entry name" value="Sel1-like"/>
</dbReference>
<proteinExistence type="predicted"/>
<reference evidence="5" key="1">
    <citation type="submission" date="2009-08" db="EMBL/GenBank/DDBJ databases">
        <title>Annotation of Salpingoeca rosetta.</title>
        <authorList>
            <consortium name="The Broad Institute Genome Sequencing Platform"/>
            <person name="Russ C."/>
            <person name="Cuomo C."/>
            <person name="Burger G."/>
            <person name="Gray M.W."/>
            <person name="Holland P.W.H."/>
            <person name="King N."/>
            <person name="Lang F.B.F."/>
            <person name="Roger A.J."/>
            <person name="Ruiz-Trillo I."/>
            <person name="Young S.K."/>
            <person name="Zeng Q."/>
            <person name="Gargeya S."/>
            <person name="Alvarado L."/>
            <person name="Berlin A."/>
            <person name="Chapman S.B."/>
            <person name="Chen Z."/>
            <person name="Freedman E."/>
            <person name="Gellesch M."/>
            <person name="Goldberg J."/>
            <person name="Griggs A."/>
            <person name="Gujja S."/>
            <person name="Heilman E."/>
            <person name="Heiman D."/>
            <person name="Howarth C."/>
            <person name="Mehta T."/>
            <person name="Neiman D."/>
            <person name="Pearson M."/>
            <person name="Roberts A."/>
            <person name="Saif S."/>
            <person name="Shea T."/>
            <person name="Shenoy N."/>
            <person name="Sisk P."/>
            <person name="Stolte C."/>
            <person name="Sykes S."/>
            <person name="White J."/>
            <person name="Yandava C."/>
            <person name="Haas B."/>
            <person name="Nusbaum C."/>
            <person name="Birren B."/>
        </authorList>
    </citation>
    <scope>NUCLEOTIDE SEQUENCE [LARGE SCALE GENOMIC DNA]</scope>
    <source>
        <strain evidence="5">ATCC 50818</strain>
    </source>
</reference>
<dbReference type="SMART" id="SM00028">
    <property type="entry name" value="TPR"/>
    <property type="match status" value="13"/>
</dbReference>
<name>F2TYT8_SALR5</name>
<dbReference type="PROSITE" id="PS50005">
    <property type="entry name" value="TPR"/>
    <property type="match status" value="7"/>
</dbReference>
<dbReference type="InterPro" id="IPR019734">
    <property type="entry name" value="TPR_rpt"/>
</dbReference>
<feature type="repeat" description="TPR" evidence="3">
    <location>
        <begin position="325"/>
        <end position="358"/>
    </location>
</feature>
<feature type="repeat" description="TPR" evidence="3">
    <location>
        <begin position="494"/>
        <end position="527"/>
    </location>
</feature>
<evidence type="ECO:0000256" key="3">
    <source>
        <dbReference type="PROSITE-ProRule" id="PRU00339"/>
    </source>
</evidence>
<dbReference type="PANTHER" id="PTHR45641:SF19">
    <property type="entry name" value="NEPHROCYSTIN-3"/>
    <property type="match status" value="1"/>
</dbReference>
<dbReference type="RefSeq" id="XP_004997718.1">
    <property type="nucleotide sequence ID" value="XM_004997661.1"/>
</dbReference>
<feature type="compositionally biased region" description="Acidic residues" evidence="4">
    <location>
        <begin position="1029"/>
        <end position="1040"/>
    </location>
</feature>
<dbReference type="STRING" id="946362.F2TYT8"/>
<evidence type="ECO:0000256" key="1">
    <source>
        <dbReference type="ARBA" id="ARBA00022737"/>
    </source>
</evidence>
<evidence type="ECO:0000313" key="5">
    <source>
        <dbReference type="EMBL" id="EGD78762.1"/>
    </source>
</evidence>
<evidence type="ECO:0000256" key="4">
    <source>
        <dbReference type="SAM" id="MobiDB-lite"/>
    </source>
</evidence>
<dbReference type="Pfam" id="PF13374">
    <property type="entry name" value="TPR_10"/>
    <property type="match status" value="1"/>
</dbReference>
<dbReference type="eggNOG" id="KOG1840">
    <property type="taxonomic scope" value="Eukaryota"/>
</dbReference>
<dbReference type="InParanoid" id="F2TYT8"/>